<evidence type="ECO:0000256" key="3">
    <source>
        <dbReference type="SAM" id="MobiDB-lite"/>
    </source>
</evidence>
<dbReference type="KEGG" id="bsed:DN745_08400"/>
<feature type="signal peptide" evidence="4">
    <location>
        <begin position="1"/>
        <end position="36"/>
    </location>
</feature>
<evidence type="ECO:0000313" key="6">
    <source>
        <dbReference type="Proteomes" id="UP000249799"/>
    </source>
</evidence>
<protein>
    <submittedName>
        <fullName evidence="5">Uncharacterized protein</fullName>
    </submittedName>
</protein>
<feature type="chain" id="PRO_5044226608" evidence="4">
    <location>
        <begin position="37"/>
        <end position="2049"/>
    </location>
</feature>
<evidence type="ECO:0000313" key="5">
    <source>
        <dbReference type="EMBL" id="AWV89354.1"/>
    </source>
</evidence>
<feature type="region of interest" description="Disordered" evidence="3">
    <location>
        <begin position="630"/>
        <end position="657"/>
    </location>
</feature>
<sequence length="2049" mass="225112">MKSDPKRSKVNMSIRWSAVWCMAVLLSAGCSNKTPADSKPVETAAPLEEFKVDENAPGGLSFTLREAKETPEEVTGARLVEGKALSAEETTELLGRLPALPDEKSKQTDFAFRERSMPAPRTGDTIQTAFPPEESLAPPAGATDGPMELHRFAPEGELPLAPKLSLTFSQPVVAVSGQADAAKTVPATIEPAVAGAWRWVGTRTALFEPAGERFPMATDYKVTVDPALKSATGNALKTTEDWGFDLPEVKVTQAYPSGRGVLLKPAIFLGFNQRVAPDELIKSVRLVAGDKTFAVHKLSDTQIKDNAIISRLVGQTPPGQWLAFEPVDALPAATQVTIEVMEGAPSAEGPKLTPAAQQYRFSTYDALYITQHGCTESHPCPPGQGWYLSTNNPLNTEAFSPDMVSVEPALPGMEVRADRHGIFVNGISKPRSTYKVTVDAALKDEHGQTLGKDTTLTLHVGKARPMLGAASGIMKVLDPALNGHFPVYSINHNEMRVRAYEVEPADWHLYLQFLRDQRRDEKTPAPGKLVFDEKLKIDSVEDVLTHTSIDLRELLSADGYGHLVLMIKPTETEDTPGRNSYRNREIITWVQSTDIALDAQVAGKELLGWASNLADGTPLNEVELSFLHDPKTTQNTGKDGLGALTLPKRSPDHPTTQSGNLLLAQSGNDRAFLPEYSTMWSYGNSNWVERSKYSRILWHVFDDRGMYQPGETVNVKGWVRLSTSSREASLMLSEAKTVDYEVSGPRNNKIASGKAKVDKSGGFNLSFELPDGVNLGYARIQLSTSNGKVYGSTTHGFQIQEFRRPEFEVVTSKSEGPHLINQTSKLSLDAHYYAGGGLGGAPVNWTISARESRYTPPGQSDYVFGRWQPWWVAMSHSYNPWGNQSGKVEHWEGHTDAGGEHHLEIQFDQARPPYPYTVSASGAVTDVNRQTWASSTEMLVHPSRAYVGVRSDKAFVGQGEVIEVEAIVSDIDGNLLSERPVEISASRIDWAYENGAWKEIERDTQTCQLTSDATPQTCEFRPERGGAWRISALTHDQNRRPNMTQMRIWVAGGEAPPNRDAEKLAVEIIPEQETYAAGDTARLLLQAPFTDAEALISVRQNGIVSRERVKFEGTSHTFEYAVSEADYPNVLVQIDLVGSMPRGKKSGAARDNNGPKMPAYATGSITLKVPPARRVLTVDVAPQVDALAPGGQTQINLKVSDADGKPVDAATIAVVAVDEAILALSGYTLKDPISSFYPHKPTLVDDYYLQDYLLLATLNDLKAIELGGDLSAEDLDDMEFEEAPAERLESRAEAAPMAPKMMKKSSAMSKNDAASGSARGLGGSAEAKPIALRSDFRPLALFSPMVRTAANGEASIRIKLPDNLTRYRLMAVAVAGDDQFGKGESTLTARLPLMVRRSPPRFLNFGDRIEMPVVVQNQTDKAMKVKIAARASNLRLGENPGRLIEVPANDRVEVRFKAVTEMAGEAVIQVATASGNWSDAATNELPVWSPATTEGFATYGTVDKDGAMMTQPISAPSDALSQFGGMEVTTSSTALQSLTDALIYLVDYPFGCSEQIASRVMGVAALRDVLQAFESEKLPKKDELIAAVDRDIKELQKLQRGDGGFYLWSSRDNYRYPFVEVHITHALHRAKSKGFAVPDRMLAQAIRHIKEIERYIPGSYTELARNAVKAYAYYVLDLLGEDVHADARKLAAKKPVDELSLESIGWLMTTLADDTRADKRVAELTRFLQNRVDETAAAAQFTSSYGGTDHVLMHSSRRTDAVLMDAWIATQPKSDLIAKIVRGLMSGRKRGHWLNTQENVFILLALDRYFQAYEKQTPDFVANIWLGDGFVGGHDFKGRSTDYKNASIPMKSVIEKTGKDAANLVIQKKGDGRLYYRIGMDYALKSLRVDAADYGFAVERQYEGVDNPEDVTQREDGTWEVKNGSRVRVRLTMVAPARRYHVALVDPLPAGLEPLNPALAVTEAVPEDTNAAKPASPYWWWYRPWYEHQNLRDERAEAFAPILGAGVFEYSYVTRARTPGEFVVPPTKAEEMYNPETFGRSGTARMVVR</sequence>
<evidence type="ECO:0000256" key="4">
    <source>
        <dbReference type="SAM" id="SignalP"/>
    </source>
</evidence>
<dbReference type="Gene3D" id="2.60.40.3710">
    <property type="match status" value="1"/>
</dbReference>
<dbReference type="CDD" id="cd02891">
    <property type="entry name" value="A2M_like"/>
    <property type="match status" value="1"/>
</dbReference>
<dbReference type="Gene3D" id="2.60.40.1930">
    <property type="match status" value="1"/>
</dbReference>
<dbReference type="OrthoDB" id="9767116at2"/>
<dbReference type="PROSITE" id="PS51257">
    <property type="entry name" value="PROKAR_LIPOPROTEIN"/>
    <property type="match status" value="1"/>
</dbReference>
<comment type="similarity">
    <text evidence="1">Belongs to the protease inhibitor I39 (alpha-2-macroglobulin) family. Bacterial alpha-2-macroglobulin subfamily.</text>
</comment>
<gene>
    <name evidence="5" type="ORF">DN745_08400</name>
</gene>
<feature type="compositionally biased region" description="Low complexity" evidence="3">
    <location>
        <begin position="1293"/>
        <end position="1318"/>
    </location>
</feature>
<dbReference type="Pfam" id="PF13205">
    <property type="entry name" value="Big_5"/>
    <property type="match status" value="1"/>
</dbReference>
<keyword evidence="2 4" id="KW-0732">Signal</keyword>
<dbReference type="PANTHER" id="PTHR40094:SF1">
    <property type="entry name" value="UBIQUITIN DOMAIN-CONTAINING PROTEIN"/>
    <property type="match status" value="1"/>
</dbReference>
<dbReference type="InterPro" id="IPR008930">
    <property type="entry name" value="Terpenoid_cyclase/PrenylTrfase"/>
</dbReference>
<feature type="region of interest" description="Disordered" evidence="3">
    <location>
        <begin position="1288"/>
        <end position="1320"/>
    </location>
</feature>
<evidence type="ECO:0000256" key="1">
    <source>
        <dbReference type="ARBA" id="ARBA00010556"/>
    </source>
</evidence>
<dbReference type="Pfam" id="PF07703">
    <property type="entry name" value="A2M_BRD"/>
    <property type="match status" value="1"/>
</dbReference>
<name>A0A2Z4FKX3_9DELT</name>
<dbReference type="Pfam" id="PF00207">
    <property type="entry name" value="A2M"/>
    <property type="match status" value="1"/>
</dbReference>
<dbReference type="Gene3D" id="1.50.10.20">
    <property type="match status" value="1"/>
</dbReference>
<proteinExistence type="inferred from homology"/>
<dbReference type="SUPFAM" id="SSF48239">
    <property type="entry name" value="Terpenoid cyclases/Protein prenyltransferases"/>
    <property type="match status" value="1"/>
</dbReference>
<dbReference type="InterPro" id="IPR001599">
    <property type="entry name" value="Macroglobln_a2"/>
</dbReference>
<dbReference type="EMBL" id="CP030032">
    <property type="protein sequence ID" value="AWV89354.1"/>
    <property type="molecule type" value="Genomic_DNA"/>
</dbReference>
<dbReference type="InterPro" id="IPR011625">
    <property type="entry name" value="A2M_N_BRD"/>
</dbReference>
<dbReference type="InterPro" id="IPR051802">
    <property type="entry name" value="YfhM-like"/>
</dbReference>
<evidence type="ECO:0000256" key="2">
    <source>
        <dbReference type="ARBA" id="ARBA00022729"/>
    </source>
</evidence>
<dbReference type="Pfam" id="PF17973">
    <property type="entry name" value="bMG10"/>
    <property type="match status" value="1"/>
</dbReference>
<keyword evidence="6" id="KW-1185">Reference proteome</keyword>
<dbReference type="PANTHER" id="PTHR40094">
    <property type="entry name" value="ALPHA-2-MACROGLOBULIN HOMOLOG"/>
    <property type="match status" value="1"/>
</dbReference>
<dbReference type="Pfam" id="PF01835">
    <property type="entry name" value="MG2"/>
    <property type="match status" value="1"/>
</dbReference>
<dbReference type="Proteomes" id="UP000249799">
    <property type="component" value="Chromosome"/>
</dbReference>
<dbReference type="SMART" id="SM01359">
    <property type="entry name" value="A2M_N_2"/>
    <property type="match status" value="1"/>
</dbReference>
<dbReference type="GO" id="GO:0004866">
    <property type="term" value="F:endopeptidase inhibitor activity"/>
    <property type="evidence" value="ECO:0007669"/>
    <property type="project" value="InterPro"/>
</dbReference>
<accession>A0A2Z4FKX3</accession>
<dbReference type="InterPro" id="IPR032812">
    <property type="entry name" value="SbsA_Ig"/>
</dbReference>
<dbReference type="InterPro" id="IPR002890">
    <property type="entry name" value="MG2"/>
</dbReference>
<dbReference type="InterPro" id="IPR041246">
    <property type="entry name" value="Bact_MG10"/>
</dbReference>
<organism evidence="5 6">
    <name type="scientific">Bradymonas sediminis</name>
    <dbReference type="NCBI Taxonomy" id="1548548"/>
    <lineage>
        <taxon>Bacteria</taxon>
        <taxon>Deltaproteobacteria</taxon>
        <taxon>Bradymonadales</taxon>
        <taxon>Bradymonadaceae</taxon>
        <taxon>Bradymonas</taxon>
    </lineage>
</organism>
<dbReference type="SMART" id="SM01360">
    <property type="entry name" value="A2M"/>
    <property type="match status" value="1"/>
</dbReference>
<reference evidence="5 6" key="1">
    <citation type="submission" date="2018-06" db="EMBL/GenBank/DDBJ databases">
        <title>Lujinxingia sediminis gen. nov. sp. nov., a new facultative anaerobic member of the class Deltaproteobacteria, and proposal of Lujinxingaceae fam. nov.</title>
        <authorList>
            <person name="Guo L.-Y."/>
            <person name="Li C.-M."/>
            <person name="Wang S."/>
            <person name="Du Z.-J."/>
        </authorList>
    </citation>
    <scope>NUCLEOTIDE SEQUENCE [LARGE SCALE GENOMIC DNA]</scope>
    <source>
        <strain evidence="5 6">FA350</strain>
    </source>
</reference>